<organism evidence="1">
    <name type="scientific">Tanacetum cinerariifolium</name>
    <name type="common">Dalmatian daisy</name>
    <name type="synonym">Chrysanthemum cinerariifolium</name>
    <dbReference type="NCBI Taxonomy" id="118510"/>
    <lineage>
        <taxon>Eukaryota</taxon>
        <taxon>Viridiplantae</taxon>
        <taxon>Streptophyta</taxon>
        <taxon>Embryophyta</taxon>
        <taxon>Tracheophyta</taxon>
        <taxon>Spermatophyta</taxon>
        <taxon>Magnoliopsida</taxon>
        <taxon>eudicotyledons</taxon>
        <taxon>Gunneridae</taxon>
        <taxon>Pentapetalae</taxon>
        <taxon>asterids</taxon>
        <taxon>campanulids</taxon>
        <taxon>Asterales</taxon>
        <taxon>Asteraceae</taxon>
        <taxon>Asteroideae</taxon>
        <taxon>Anthemideae</taxon>
        <taxon>Anthemidinae</taxon>
        <taxon>Tanacetum</taxon>
    </lineage>
</organism>
<gene>
    <name evidence="1" type="ORF">Tci_872828</name>
</gene>
<dbReference type="AlphaFoldDB" id="A0A699SV48"/>
<protein>
    <submittedName>
        <fullName evidence="1">Uncharacterized protein</fullName>
    </submittedName>
</protein>
<accession>A0A699SV48</accession>
<dbReference type="EMBL" id="BKCJ011187604">
    <property type="protein sequence ID" value="GFD00859.1"/>
    <property type="molecule type" value="Genomic_DNA"/>
</dbReference>
<comment type="caution">
    <text evidence="1">The sequence shown here is derived from an EMBL/GenBank/DDBJ whole genome shotgun (WGS) entry which is preliminary data.</text>
</comment>
<proteinExistence type="predicted"/>
<evidence type="ECO:0000313" key="1">
    <source>
        <dbReference type="EMBL" id="GFD00859.1"/>
    </source>
</evidence>
<name>A0A699SV48_TANCI</name>
<sequence>MRIQSRRSGRMVEESMDSLGIDSRWLDIRVTTGREEERSMTELLATSCKGKDKPPFIHFNPGTTDDLVSFSASAQPPT</sequence>
<reference evidence="1" key="1">
    <citation type="journal article" date="2019" name="Sci. Rep.">
        <title>Draft genome of Tanacetum cinerariifolium, the natural source of mosquito coil.</title>
        <authorList>
            <person name="Yamashiro T."/>
            <person name="Shiraishi A."/>
            <person name="Satake H."/>
            <person name="Nakayama K."/>
        </authorList>
    </citation>
    <scope>NUCLEOTIDE SEQUENCE</scope>
</reference>